<dbReference type="EMBL" id="AQQR01000002">
    <property type="protein sequence ID" value="OWU75853.1"/>
    <property type="molecule type" value="Genomic_DNA"/>
</dbReference>
<dbReference type="Proteomes" id="UP000215377">
    <property type="component" value="Unassembled WGS sequence"/>
</dbReference>
<organism evidence="2 3">
    <name type="scientific">Marinibacterium profundimaris</name>
    <dbReference type="NCBI Taxonomy" id="1679460"/>
    <lineage>
        <taxon>Bacteria</taxon>
        <taxon>Pseudomonadati</taxon>
        <taxon>Pseudomonadota</taxon>
        <taxon>Alphaproteobacteria</taxon>
        <taxon>Rhodobacterales</taxon>
        <taxon>Paracoccaceae</taxon>
        <taxon>Marinibacterium</taxon>
    </lineage>
</organism>
<accession>A0A225NN87</accession>
<keyword evidence="3" id="KW-1185">Reference proteome</keyword>
<evidence type="ECO:0000313" key="2">
    <source>
        <dbReference type="EMBL" id="OWU75853.1"/>
    </source>
</evidence>
<protein>
    <recommendedName>
        <fullName evidence="4">Flagellar basal body-associated protein FliL</fullName>
    </recommendedName>
</protein>
<sequence length="190" mass="19794">MGKLLPILMLLVGVGAGIGAGIVLAPAPEPMENAEAGGEGVADDGAADSTGEDEEGAARPAARPAAKPAPSGGADAEDGEDPNAPEFIKLNNQFVVPVVAAGRVEALVVLTLSLETALGLREAIYNREPKLRDAFLQVLFDHSNMGGFQGAFTRSNNLDVLRRALLEVAQREFGPNVFNVLIVDIARQDV</sequence>
<gene>
    <name evidence="2" type="ORF">ATO3_06625</name>
</gene>
<dbReference type="OrthoDB" id="7864548at2"/>
<feature type="region of interest" description="Disordered" evidence="1">
    <location>
        <begin position="31"/>
        <end position="83"/>
    </location>
</feature>
<evidence type="ECO:0000313" key="3">
    <source>
        <dbReference type="Proteomes" id="UP000215377"/>
    </source>
</evidence>
<evidence type="ECO:0000256" key="1">
    <source>
        <dbReference type="SAM" id="MobiDB-lite"/>
    </source>
</evidence>
<feature type="compositionally biased region" description="Low complexity" evidence="1">
    <location>
        <begin position="58"/>
        <end position="74"/>
    </location>
</feature>
<proteinExistence type="predicted"/>
<name>A0A225NN87_9RHOB</name>
<evidence type="ECO:0008006" key="4">
    <source>
        <dbReference type="Google" id="ProtNLM"/>
    </source>
</evidence>
<reference evidence="2 3" key="1">
    <citation type="submission" date="2013-04" db="EMBL/GenBank/DDBJ databases">
        <title>Oceanicola sp. 22II1-22F33 Genome Sequencing.</title>
        <authorList>
            <person name="Lai Q."/>
            <person name="Li G."/>
            <person name="Shao Z."/>
        </authorList>
    </citation>
    <scope>NUCLEOTIDE SEQUENCE [LARGE SCALE GENOMIC DNA]</scope>
    <source>
        <strain evidence="2 3">22II1-22F33</strain>
    </source>
</reference>
<dbReference type="AlphaFoldDB" id="A0A225NN87"/>
<feature type="compositionally biased region" description="Acidic residues" evidence="1">
    <location>
        <begin position="41"/>
        <end position="55"/>
    </location>
</feature>
<comment type="caution">
    <text evidence="2">The sequence shown here is derived from an EMBL/GenBank/DDBJ whole genome shotgun (WGS) entry which is preliminary data.</text>
</comment>
<dbReference type="RefSeq" id="WP_088649038.1">
    <property type="nucleotide sequence ID" value="NZ_AQQR01000002.1"/>
</dbReference>